<accession>A0A7K0BS71</accession>
<evidence type="ECO:0000313" key="3">
    <source>
        <dbReference type="Proteomes" id="UP000487268"/>
    </source>
</evidence>
<dbReference type="Proteomes" id="UP000487268">
    <property type="component" value="Unassembled WGS sequence"/>
</dbReference>
<dbReference type="OrthoDB" id="3476979at2"/>
<feature type="signal peptide" evidence="1">
    <location>
        <begin position="1"/>
        <end position="20"/>
    </location>
</feature>
<comment type="caution">
    <text evidence="2">The sequence shown here is derived from an EMBL/GenBank/DDBJ whole genome shotgun (WGS) entry which is preliminary data.</text>
</comment>
<evidence type="ECO:0000256" key="1">
    <source>
        <dbReference type="SAM" id="SignalP"/>
    </source>
</evidence>
<protein>
    <recommendedName>
        <fullName evidence="4">Lipoprotein</fullName>
    </recommendedName>
</protein>
<sequence>MLALVTIALLAVAGCGGSGAGKGSASTPTPNHRPDEQVRQTIAAALRQEGHPTEAGVVTAGGTRLTALPTPFLTTWKIYQVDSRQGPHPVRLHVASGGSQAVLLTGAPKAFATVTRLDGTAVKDPQTAAGLGRVYLETTRPAGLLTYVVSTVDEIRFRPGITGGDAQRRDALVGRYRPVIKAPNAVAQGPGYAVTAFVVRDRALERRDLTIGKAGTVKEKITTLAPDLPVPYTI</sequence>
<feature type="chain" id="PRO_5038451809" description="Lipoprotein" evidence="1">
    <location>
        <begin position="21"/>
        <end position="234"/>
    </location>
</feature>
<evidence type="ECO:0000313" key="2">
    <source>
        <dbReference type="EMBL" id="MQY03876.1"/>
    </source>
</evidence>
<reference evidence="2 3" key="1">
    <citation type="submission" date="2019-10" db="EMBL/GenBank/DDBJ databases">
        <title>Actinomadura rubteroloni sp. nov. and Actinomadura macrotermitis sp. nov., isolated from the gut of fungus growing-termite Macrotermes natalensis.</title>
        <authorList>
            <person name="Benndorf R."/>
            <person name="Martin K."/>
            <person name="Kuefner M."/>
            <person name="De Beer W."/>
            <person name="Kaster A.-K."/>
            <person name="Vollmers J."/>
            <person name="Poulsen M."/>
            <person name="Beemelmanns C."/>
        </authorList>
    </citation>
    <scope>NUCLEOTIDE SEQUENCE [LARGE SCALE GENOMIC DNA]</scope>
    <source>
        <strain evidence="2 3">RB68</strain>
    </source>
</reference>
<gene>
    <name evidence="2" type="ORF">ACRB68_19220</name>
</gene>
<name>A0A7K0BS71_9ACTN</name>
<proteinExistence type="predicted"/>
<dbReference type="EMBL" id="WEGH01000001">
    <property type="protein sequence ID" value="MQY03876.1"/>
    <property type="molecule type" value="Genomic_DNA"/>
</dbReference>
<keyword evidence="3" id="KW-1185">Reference proteome</keyword>
<keyword evidence="1" id="KW-0732">Signal</keyword>
<organism evidence="2 3">
    <name type="scientific">Actinomadura macrotermitis</name>
    <dbReference type="NCBI Taxonomy" id="2585200"/>
    <lineage>
        <taxon>Bacteria</taxon>
        <taxon>Bacillati</taxon>
        <taxon>Actinomycetota</taxon>
        <taxon>Actinomycetes</taxon>
        <taxon>Streptosporangiales</taxon>
        <taxon>Thermomonosporaceae</taxon>
        <taxon>Actinomadura</taxon>
    </lineage>
</organism>
<dbReference type="RefSeq" id="WP_153531744.1">
    <property type="nucleotide sequence ID" value="NZ_WEGH01000001.1"/>
</dbReference>
<evidence type="ECO:0008006" key="4">
    <source>
        <dbReference type="Google" id="ProtNLM"/>
    </source>
</evidence>
<dbReference type="AlphaFoldDB" id="A0A7K0BS71"/>